<sequence length="316" mass="36286">MTSQTIDVSVIIPVYNGEKSIQQIVEDVLAEQRVSLELIVIDDGSTDNTLNILSSISDSRLKIISQPNSGVYVARNAGLAAHRGKWLILLDADDDIHPDMIYSRLQLAEKNNCDVLISNGMFTSARGHQHGHAVHSRQIYNQTQSGFAWINHAVKVREWPHYIWLQIIRSEYIKKNNIDFHIGSSHKDILWTTELALANGVFYLSETPDYYYVKNTESITNHTRYYDPRAYSYIDIISKLIAYAKRPEYAAVRRSLLIHALKESGHFLGLYRRKIKDKTAVRQKFNEQIALSDLAKGLTDIHSVWFLIRLWSKMRG</sequence>
<dbReference type="Proteomes" id="UP000197098">
    <property type="component" value="Chromosome"/>
</dbReference>
<evidence type="ECO:0000259" key="3">
    <source>
        <dbReference type="Pfam" id="PF00535"/>
    </source>
</evidence>
<name>A0A248KF57_9ENTR</name>
<keyword evidence="1" id="KW-0328">Glycosyltransferase</keyword>
<dbReference type="SUPFAM" id="SSF53448">
    <property type="entry name" value="Nucleotide-diphospho-sugar transferases"/>
    <property type="match status" value="1"/>
</dbReference>
<evidence type="ECO:0000313" key="5">
    <source>
        <dbReference type="Proteomes" id="UP000197098"/>
    </source>
</evidence>
<organism evidence="4 5">
    <name type="scientific">Kluyvera genomosp. 3</name>
    <dbReference type="NCBI Taxonomy" id="2774055"/>
    <lineage>
        <taxon>Bacteria</taxon>
        <taxon>Pseudomonadati</taxon>
        <taxon>Pseudomonadota</taxon>
        <taxon>Gammaproteobacteria</taxon>
        <taxon>Enterobacterales</taxon>
        <taxon>Enterobacteriaceae</taxon>
        <taxon>Kluyvera</taxon>
    </lineage>
</organism>
<dbReference type="EMBL" id="CP022114">
    <property type="protein sequence ID" value="ASG62473.1"/>
    <property type="molecule type" value="Genomic_DNA"/>
</dbReference>
<accession>A0A248KF57</accession>
<gene>
    <name evidence="4" type="ORF">CEW81_00950</name>
</gene>
<dbReference type="PANTHER" id="PTHR22916">
    <property type="entry name" value="GLYCOSYLTRANSFERASE"/>
    <property type="match status" value="1"/>
</dbReference>
<proteinExistence type="predicted"/>
<evidence type="ECO:0000256" key="1">
    <source>
        <dbReference type="ARBA" id="ARBA00022676"/>
    </source>
</evidence>
<dbReference type="Gene3D" id="3.90.550.10">
    <property type="entry name" value="Spore Coat Polysaccharide Biosynthesis Protein SpsA, Chain A"/>
    <property type="match status" value="1"/>
</dbReference>
<protein>
    <submittedName>
        <fullName evidence="4">Glycosyl transferase</fullName>
    </submittedName>
</protein>
<reference evidence="4 5" key="1">
    <citation type="submission" date="2017-06" db="EMBL/GenBank/DDBJ databases">
        <title>Origin of plasmid-mediated fosfomycin resistance gene fosA3.</title>
        <authorList>
            <person name="Ito R."/>
            <person name="Pacey M.P."/>
            <person name="Doi Y."/>
        </authorList>
    </citation>
    <scope>NUCLEOTIDE SEQUENCE [LARGE SCALE GENOMIC DNA]</scope>
    <source>
        <strain evidence="4 5">YDC799</strain>
    </source>
</reference>
<dbReference type="InterPro" id="IPR029044">
    <property type="entry name" value="Nucleotide-diphossugar_trans"/>
</dbReference>
<dbReference type="Pfam" id="PF00535">
    <property type="entry name" value="Glycos_transf_2"/>
    <property type="match status" value="1"/>
</dbReference>
<dbReference type="InterPro" id="IPR001173">
    <property type="entry name" value="Glyco_trans_2-like"/>
</dbReference>
<dbReference type="GO" id="GO:0016758">
    <property type="term" value="F:hexosyltransferase activity"/>
    <property type="evidence" value="ECO:0007669"/>
    <property type="project" value="UniProtKB-ARBA"/>
</dbReference>
<dbReference type="PANTHER" id="PTHR22916:SF51">
    <property type="entry name" value="GLYCOSYLTRANSFERASE EPSH-RELATED"/>
    <property type="match status" value="1"/>
</dbReference>
<feature type="domain" description="Glycosyltransferase 2-like" evidence="3">
    <location>
        <begin position="9"/>
        <end position="135"/>
    </location>
</feature>
<evidence type="ECO:0000313" key="4">
    <source>
        <dbReference type="EMBL" id="ASG62473.1"/>
    </source>
</evidence>
<keyword evidence="2 4" id="KW-0808">Transferase</keyword>
<dbReference type="CDD" id="cd00761">
    <property type="entry name" value="Glyco_tranf_GTA_type"/>
    <property type="match status" value="1"/>
</dbReference>
<dbReference type="AlphaFoldDB" id="A0A248KF57"/>
<evidence type="ECO:0000256" key="2">
    <source>
        <dbReference type="ARBA" id="ARBA00022679"/>
    </source>
</evidence>